<dbReference type="InterPro" id="IPR052345">
    <property type="entry name" value="Rad_response_metalloprotease"/>
</dbReference>
<dbReference type="Gene3D" id="1.10.10.2910">
    <property type="match status" value="1"/>
</dbReference>
<dbReference type="SMART" id="SM00530">
    <property type="entry name" value="HTH_XRE"/>
    <property type="match status" value="1"/>
</dbReference>
<dbReference type="EMBL" id="JAGMWN010000016">
    <property type="protein sequence ID" value="MBP5859130.1"/>
    <property type="molecule type" value="Genomic_DNA"/>
</dbReference>
<comment type="similarity">
    <text evidence="1">Belongs to the short-chain fatty acyl-CoA assimilation regulator (ScfR) family.</text>
</comment>
<comment type="caution">
    <text evidence="3">The sequence shown here is derived from an EMBL/GenBank/DDBJ whole genome shotgun (WGS) entry which is preliminary data.</text>
</comment>
<keyword evidence="4" id="KW-1185">Reference proteome</keyword>
<dbReference type="Pfam" id="PF01381">
    <property type="entry name" value="HTH_3"/>
    <property type="match status" value="1"/>
</dbReference>
<accession>A0A8J7S2K8</accession>
<dbReference type="PANTHER" id="PTHR43236">
    <property type="entry name" value="ANTITOXIN HIGA1"/>
    <property type="match status" value="1"/>
</dbReference>
<dbReference type="Proteomes" id="UP000672602">
    <property type="component" value="Unassembled WGS sequence"/>
</dbReference>
<evidence type="ECO:0000259" key="2">
    <source>
        <dbReference type="PROSITE" id="PS50943"/>
    </source>
</evidence>
<evidence type="ECO:0000313" key="4">
    <source>
        <dbReference type="Proteomes" id="UP000672602"/>
    </source>
</evidence>
<dbReference type="PANTHER" id="PTHR43236:SF2">
    <property type="entry name" value="BLL0069 PROTEIN"/>
    <property type="match status" value="1"/>
</dbReference>
<evidence type="ECO:0000256" key="1">
    <source>
        <dbReference type="ARBA" id="ARBA00007227"/>
    </source>
</evidence>
<organism evidence="3 4">
    <name type="scientific">Marivibrio halodurans</name>
    <dbReference type="NCBI Taxonomy" id="2039722"/>
    <lineage>
        <taxon>Bacteria</taxon>
        <taxon>Pseudomonadati</taxon>
        <taxon>Pseudomonadota</taxon>
        <taxon>Alphaproteobacteria</taxon>
        <taxon>Rhodospirillales</taxon>
        <taxon>Rhodospirillaceae</taxon>
        <taxon>Marivibrio</taxon>
    </lineage>
</organism>
<dbReference type="SUPFAM" id="SSF47413">
    <property type="entry name" value="lambda repressor-like DNA-binding domains"/>
    <property type="match status" value="1"/>
</dbReference>
<dbReference type="PROSITE" id="PS50943">
    <property type="entry name" value="HTH_CROC1"/>
    <property type="match status" value="1"/>
</dbReference>
<dbReference type="InterPro" id="IPR001387">
    <property type="entry name" value="Cro/C1-type_HTH"/>
</dbReference>
<sequence>MVATVHINPALLQWARESAGLSREELADVAGIKGARGRSAEERIASWEAGENAPTRPQLLKLAKGLMRPVTTFYLPAPPIESDELPDFRTVANRPVDANNSVLKTFVRRMRARQDEILALLEDDDELVELPFIGSLPMNTPIEQLIASVRQTLDIPLARQMQCGDKDELFRLIRNQVEKAGIFVQIQGNLGSHHTNIDPDEFRGLALASKYAPFIVINGNDAKAAHTFTLLHEIAHLWLGESGLSNRSVFSGDVFEDGDIEAYCNRFAGDFLLPREQLLAVWASQDHGNVYQAVQVVARELNVSRAATAHRLWKLNAIEEPQWWDLYRRYQDEWKVRRERQKEQDGGPNYYVTTKSQLGTALISTVLGAVSDGSLSYTRASRILGVNPHSFDGLQARLMN</sequence>
<evidence type="ECO:0000313" key="3">
    <source>
        <dbReference type="EMBL" id="MBP5859130.1"/>
    </source>
</evidence>
<dbReference type="InterPro" id="IPR010982">
    <property type="entry name" value="Lambda_DNA-bd_dom_sf"/>
</dbReference>
<gene>
    <name evidence="3" type="ORF">KAJ83_19080</name>
</gene>
<feature type="domain" description="HTH cro/C1-type" evidence="2">
    <location>
        <begin position="15"/>
        <end position="73"/>
    </location>
</feature>
<dbReference type="InterPro" id="IPR010359">
    <property type="entry name" value="IrrE_HExxH"/>
</dbReference>
<dbReference type="Pfam" id="PF06114">
    <property type="entry name" value="Peptidase_M78"/>
    <property type="match status" value="1"/>
</dbReference>
<dbReference type="RefSeq" id="WP_210683729.1">
    <property type="nucleotide sequence ID" value="NZ_JAGMWN010000016.1"/>
</dbReference>
<dbReference type="AlphaFoldDB" id="A0A8J7S2K8"/>
<name>A0A8J7S2K8_9PROT</name>
<protein>
    <submittedName>
        <fullName evidence="3">ImmA/IrrE family metallo-endopeptidase</fullName>
    </submittedName>
</protein>
<dbReference type="Gene3D" id="1.10.260.40">
    <property type="entry name" value="lambda repressor-like DNA-binding domains"/>
    <property type="match status" value="1"/>
</dbReference>
<dbReference type="GO" id="GO:0003677">
    <property type="term" value="F:DNA binding"/>
    <property type="evidence" value="ECO:0007669"/>
    <property type="project" value="InterPro"/>
</dbReference>
<dbReference type="CDD" id="cd00093">
    <property type="entry name" value="HTH_XRE"/>
    <property type="match status" value="1"/>
</dbReference>
<proteinExistence type="inferred from homology"/>
<reference evidence="3" key="1">
    <citation type="submission" date="2021-04" db="EMBL/GenBank/DDBJ databases">
        <authorList>
            <person name="Zhang D.-C."/>
        </authorList>
    </citation>
    <scope>NUCLEOTIDE SEQUENCE</scope>
    <source>
        <strain evidence="3">CGMCC 1.15697</strain>
    </source>
</reference>